<dbReference type="AlphaFoldDB" id="A0AAE0YVM2"/>
<dbReference type="EMBL" id="JAWDGP010005342">
    <property type="protein sequence ID" value="KAK3757720.1"/>
    <property type="molecule type" value="Genomic_DNA"/>
</dbReference>
<reference evidence="2" key="1">
    <citation type="journal article" date="2023" name="G3 (Bethesda)">
        <title>A reference genome for the long-term kleptoplast-retaining sea slug Elysia crispata morphotype clarki.</title>
        <authorList>
            <person name="Eastman K.E."/>
            <person name="Pendleton A.L."/>
            <person name="Shaikh M.A."/>
            <person name="Suttiyut T."/>
            <person name="Ogas R."/>
            <person name="Tomko P."/>
            <person name="Gavelis G."/>
            <person name="Widhalm J.R."/>
            <person name="Wisecaver J.H."/>
        </authorList>
    </citation>
    <scope>NUCLEOTIDE SEQUENCE</scope>
    <source>
        <strain evidence="2">ECLA1</strain>
    </source>
</reference>
<evidence type="ECO:0000313" key="3">
    <source>
        <dbReference type="Proteomes" id="UP001283361"/>
    </source>
</evidence>
<evidence type="ECO:0000313" key="2">
    <source>
        <dbReference type="EMBL" id="KAK3757720.1"/>
    </source>
</evidence>
<feature type="region of interest" description="Disordered" evidence="1">
    <location>
        <begin position="319"/>
        <end position="359"/>
    </location>
</feature>
<evidence type="ECO:0000256" key="1">
    <source>
        <dbReference type="SAM" id="MobiDB-lite"/>
    </source>
</evidence>
<protein>
    <submittedName>
        <fullName evidence="2">Uncharacterized protein</fullName>
    </submittedName>
</protein>
<keyword evidence="3" id="KW-1185">Reference proteome</keyword>
<sequence length="359" mass="40870">MYCRKAKLRLPLKSILEEYKCGTARLLSMLEDSEDPIVKTVRPTIKTGRKWNVVEAVDEAKECLKIKEVIGQTQTDRKGLGSSTAKWWSKAEGKEKRDMVINEIRLKEDSRRVQKAVQQHQQGQWTNWDNALQKSLTWNEIWHMAPLRISFLIRSVYDLLPSNANLVRWGKKEDPTCPLCQGSTAKGETTLPNTNALIFTTEGGAKSWHGRPVRTTNQIKCLLDGCDDWDVSADLPEWDSHPSIIKETRLRPDIVIHSASTQQLIMVELTVPYENRMEEAHIYKREKYMNLTKELENAGYKAVVMPVEDQLAKWYSAGISNPSRDEGMGSNPGAVQRKKEKKDNRETPGSNDLGVARPP</sequence>
<gene>
    <name evidence="2" type="ORF">RRG08_044428</name>
</gene>
<name>A0AAE0YVM2_9GAST</name>
<organism evidence="2 3">
    <name type="scientific">Elysia crispata</name>
    <name type="common">lettuce slug</name>
    <dbReference type="NCBI Taxonomy" id="231223"/>
    <lineage>
        <taxon>Eukaryota</taxon>
        <taxon>Metazoa</taxon>
        <taxon>Spiralia</taxon>
        <taxon>Lophotrochozoa</taxon>
        <taxon>Mollusca</taxon>
        <taxon>Gastropoda</taxon>
        <taxon>Heterobranchia</taxon>
        <taxon>Euthyneura</taxon>
        <taxon>Panpulmonata</taxon>
        <taxon>Sacoglossa</taxon>
        <taxon>Placobranchoidea</taxon>
        <taxon>Plakobranchidae</taxon>
        <taxon>Elysia</taxon>
    </lineage>
</organism>
<dbReference type="Proteomes" id="UP001283361">
    <property type="component" value="Unassembled WGS sequence"/>
</dbReference>
<comment type="caution">
    <text evidence="2">The sequence shown here is derived from an EMBL/GenBank/DDBJ whole genome shotgun (WGS) entry which is preliminary data.</text>
</comment>
<proteinExistence type="predicted"/>
<accession>A0AAE0YVM2</accession>